<dbReference type="Proteomes" id="UP000799428">
    <property type="component" value="Unassembled WGS sequence"/>
</dbReference>
<feature type="transmembrane region" description="Helical" evidence="1">
    <location>
        <begin position="27"/>
        <end position="46"/>
    </location>
</feature>
<proteinExistence type="predicted"/>
<keyword evidence="1" id="KW-0812">Transmembrane</keyword>
<evidence type="ECO:0000256" key="1">
    <source>
        <dbReference type="SAM" id="Phobius"/>
    </source>
</evidence>
<reference evidence="3" key="1">
    <citation type="journal article" date="2020" name="Stud. Mycol.">
        <title>101 Dothideomycetes genomes: a test case for predicting lifestyles and emergence of pathogens.</title>
        <authorList>
            <person name="Haridas S."/>
            <person name="Albert R."/>
            <person name="Binder M."/>
            <person name="Bloem J."/>
            <person name="Labutti K."/>
            <person name="Salamov A."/>
            <person name="Andreopoulos B."/>
            <person name="Baker S."/>
            <person name="Barry K."/>
            <person name="Bills G."/>
            <person name="Bluhm B."/>
            <person name="Cannon C."/>
            <person name="Castanera R."/>
            <person name="Culley D."/>
            <person name="Daum C."/>
            <person name="Ezra D."/>
            <person name="Gonzalez J."/>
            <person name="Henrissat B."/>
            <person name="Kuo A."/>
            <person name="Liang C."/>
            <person name="Lipzen A."/>
            <person name="Lutzoni F."/>
            <person name="Magnuson J."/>
            <person name="Mondo S."/>
            <person name="Nolan M."/>
            <person name="Ohm R."/>
            <person name="Pangilinan J."/>
            <person name="Park H.-J."/>
            <person name="Ramirez L."/>
            <person name="Alfaro M."/>
            <person name="Sun H."/>
            <person name="Tritt A."/>
            <person name="Yoshinaga Y."/>
            <person name="Zwiers L.-H."/>
            <person name="Turgeon B."/>
            <person name="Goodwin S."/>
            <person name="Spatafora J."/>
            <person name="Crous P."/>
            <person name="Grigoriev I."/>
        </authorList>
    </citation>
    <scope>NUCLEOTIDE SEQUENCE</scope>
    <source>
        <strain evidence="3">CBS 279.74</strain>
    </source>
</reference>
<name>A0A6G1KEX6_9PLEO</name>
<dbReference type="EMBL" id="MU005767">
    <property type="protein sequence ID" value="KAF2711378.1"/>
    <property type="molecule type" value="Genomic_DNA"/>
</dbReference>
<dbReference type="AlphaFoldDB" id="A0A6G1KEX6"/>
<sequence>MIVGLRASMHLVIDAVTSKLKDYISHLVTLFCLGLIAVVVIIYLAFVVTVLVTILLPVLYIFTTICRCALRSVKLVLRGLAYAFPKTTTALLAFCNHRRRADHHYSSQRWRSASARLGRTNSSLKFERFLHLPLELQNMIWSFVYANNPYTLDPRPIHPRWIWTMHPVTLSASRNYFTSPTLYMPSIFNISHHARSEACWLARRLTFVGSRREWPSHFYQLLHHEPWGGPDGQEMRRDRVPLYVGLGEVEMSWFEWMTGVPRFYLAGL</sequence>
<dbReference type="OrthoDB" id="3555046at2759"/>
<protein>
    <recommendedName>
        <fullName evidence="2">2EXR domain-containing protein</fullName>
    </recommendedName>
</protein>
<keyword evidence="4" id="KW-1185">Reference proteome</keyword>
<dbReference type="Pfam" id="PF20150">
    <property type="entry name" value="2EXR"/>
    <property type="match status" value="1"/>
</dbReference>
<evidence type="ECO:0000313" key="3">
    <source>
        <dbReference type="EMBL" id="KAF2711378.1"/>
    </source>
</evidence>
<accession>A0A6G1KEX6</accession>
<evidence type="ECO:0000259" key="2">
    <source>
        <dbReference type="Pfam" id="PF20150"/>
    </source>
</evidence>
<feature type="domain" description="2EXR" evidence="2">
    <location>
        <begin position="126"/>
        <end position="205"/>
    </location>
</feature>
<evidence type="ECO:0000313" key="4">
    <source>
        <dbReference type="Proteomes" id="UP000799428"/>
    </source>
</evidence>
<dbReference type="InterPro" id="IPR045518">
    <property type="entry name" value="2EXR"/>
</dbReference>
<organism evidence="3 4">
    <name type="scientific">Pleomassaria siparia CBS 279.74</name>
    <dbReference type="NCBI Taxonomy" id="1314801"/>
    <lineage>
        <taxon>Eukaryota</taxon>
        <taxon>Fungi</taxon>
        <taxon>Dikarya</taxon>
        <taxon>Ascomycota</taxon>
        <taxon>Pezizomycotina</taxon>
        <taxon>Dothideomycetes</taxon>
        <taxon>Pleosporomycetidae</taxon>
        <taxon>Pleosporales</taxon>
        <taxon>Pleomassariaceae</taxon>
        <taxon>Pleomassaria</taxon>
    </lineage>
</organism>
<keyword evidence="1" id="KW-1133">Transmembrane helix</keyword>
<gene>
    <name evidence="3" type="ORF">K504DRAFT_465142</name>
</gene>
<keyword evidence="1" id="KW-0472">Membrane</keyword>